<keyword evidence="2" id="KW-1185">Reference proteome</keyword>
<dbReference type="InterPro" id="IPR003448">
    <property type="entry name" value="Mopterin_biosynth_MoaE"/>
</dbReference>
<dbReference type="InterPro" id="IPR036563">
    <property type="entry name" value="MoaE_sf"/>
</dbReference>
<gene>
    <name evidence="1" type="primary">moaE2</name>
    <name evidence="1" type="ORF">GCM10009720_25130</name>
</gene>
<evidence type="ECO:0000313" key="1">
    <source>
        <dbReference type="EMBL" id="GAA2043281.1"/>
    </source>
</evidence>
<dbReference type="RefSeq" id="WP_343959231.1">
    <property type="nucleotide sequence ID" value="NZ_BAAAMN010000049.1"/>
</dbReference>
<accession>A0ABN2UVF5</accession>
<protein>
    <submittedName>
        <fullName evidence="1">Molybdopterin synthase subunit MoaE2</fullName>
    </submittedName>
</protein>
<organism evidence="1 2">
    <name type="scientific">Yaniella flava</name>
    <dbReference type="NCBI Taxonomy" id="287930"/>
    <lineage>
        <taxon>Bacteria</taxon>
        <taxon>Bacillati</taxon>
        <taxon>Actinomycetota</taxon>
        <taxon>Actinomycetes</taxon>
        <taxon>Micrococcales</taxon>
        <taxon>Micrococcaceae</taxon>
        <taxon>Yaniella</taxon>
    </lineage>
</organism>
<dbReference type="SUPFAM" id="SSF54690">
    <property type="entry name" value="Molybdopterin synthase subunit MoaE"/>
    <property type="match status" value="1"/>
</dbReference>
<dbReference type="Gene3D" id="3.90.1170.40">
    <property type="entry name" value="Molybdopterin biosynthesis MoaE subunit"/>
    <property type="match status" value="1"/>
</dbReference>
<sequence>MNLVELSVVTDTVLDVQRLEAAVSAPDAGAVVVFQGVVRDHDPEAPGAVTGLEYTAHPDATTFLREVVAEANISVHNTQDVTPLPIRVAAAHRIGALDIGDVALVVAVSAAHRQEAFATCSTVVEEIKARVPIWKQQFGPEGSHWVGI</sequence>
<dbReference type="PANTHER" id="PTHR23404">
    <property type="entry name" value="MOLYBDOPTERIN SYNTHASE RELATED"/>
    <property type="match status" value="1"/>
</dbReference>
<reference evidence="1 2" key="1">
    <citation type="journal article" date="2019" name="Int. J. Syst. Evol. Microbiol.">
        <title>The Global Catalogue of Microorganisms (GCM) 10K type strain sequencing project: providing services to taxonomists for standard genome sequencing and annotation.</title>
        <authorList>
            <consortium name="The Broad Institute Genomics Platform"/>
            <consortium name="The Broad Institute Genome Sequencing Center for Infectious Disease"/>
            <person name="Wu L."/>
            <person name="Ma J."/>
        </authorList>
    </citation>
    <scope>NUCLEOTIDE SEQUENCE [LARGE SCALE GENOMIC DNA]</scope>
    <source>
        <strain evidence="1 2">JCM 13595</strain>
    </source>
</reference>
<dbReference type="Proteomes" id="UP001501461">
    <property type="component" value="Unassembled WGS sequence"/>
</dbReference>
<evidence type="ECO:0000313" key="2">
    <source>
        <dbReference type="Proteomes" id="UP001501461"/>
    </source>
</evidence>
<dbReference type="Pfam" id="PF02391">
    <property type="entry name" value="MoaE"/>
    <property type="match status" value="1"/>
</dbReference>
<comment type="caution">
    <text evidence="1">The sequence shown here is derived from an EMBL/GenBank/DDBJ whole genome shotgun (WGS) entry which is preliminary data.</text>
</comment>
<dbReference type="EMBL" id="BAAAMN010000049">
    <property type="protein sequence ID" value="GAA2043281.1"/>
    <property type="molecule type" value="Genomic_DNA"/>
</dbReference>
<dbReference type="CDD" id="cd00756">
    <property type="entry name" value="MoaE"/>
    <property type="match status" value="1"/>
</dbReference>
<name>A0ABN2UVF5_9MICC</name>
<proteinExistence type="predicted"/>